<dbReference type="SUPFAM" id="SSF53474">
    <property type="entry name" value="alpha/beta-Hydrolases"/>
    <property type="match status" value="1"/>
</dbReference>
<dbReference type="InterPro" id="IPR029058">
    <property type="entry name" value="AB_hydrolase_fold"/>
</dbReference>
<dbReference type="Gramene" id="A03p09190.2_BraZ1">
    <property type="protein sequence ID" value="A03p09190.2_BraZ1.CDS"/>
    <property type="gene ID" value="A03g09190.2_BraZ1"/>
</dbReference>
<dbReference type="Pfam" id="PF09335">
    <property type="entry name" value="VTT_dom"/>
    <property type="match status" value="1"/>
</dbReference>
<feature type="transmembrane region" description="Helical" evidence="2">
    <location>
        <begin position="382"/>
        <end position="409"/>
    </location>
</feature>
<accession>A0A8D9DPV8</accession>
<reference evidence="4 5" key="1">
    <citation type="submission" date="2021-07" db="EMBL/GenBank/DDBJ databases">
        <authorList>
            <consortium name="Genoscope - CEA"/>
            <person name="William W."/>
        </authorList>
    </citation>
    <scope>NUCLEOTIDE SEQUENCE [LARGE SCALE GENOMIC DNA]</scope>
</reference>
<feature type="transmembrane region" description="Helical" evidence="2">
    <location>
        <begin position="491"/>
        <end position="511"/>
    </location>
</feature>
<evidence type="ECO:0000313" key="5">
    <source>
        <dbReference type="Proteomes" id="UP000694005"/>
    </source>
</evidence>
<feature type="compositionally biased region" description="Polar residues" evidence="1">
    <location>
        <begin position="51"/>
        <end position="60"/>
    </location>
</feature>
<evidence type="ECO:0000256" key="2">
    <source>
        <dbReference type="SAM" id="Phobius"/>
    </source>
</evidence>
<proteinExistence type="predicted"/>
<feature type="transmembrane region" description="Helical" evidence="2">
    <location>
        <begin position="531"/>
        <end position="551"/>
    </location>
</feature>
<dbReference type="InterPro" id="IPR032816">
    <property type="entry name" value="VTT_dom"/>
</dbReference>
<keyword evidence="2" id="KW-1133">Transmembrane helix</keyword>
<dbReference type="Pfam" id="PF08538">
    <property type="entry name" value="DUF1749"/>
    <property type="match status" value="1"/>
</dbReference>
<dbReference type="Gene3D" id="3.40.50.1820">
    <property type="entry name" value="alpha/beta hydrolase"/>
    <property type="match status" value="1"/>
</dbReference>
<keyword evidence="2" id="KW-0812">Transmembrane</keyword>
<gene>
    <name evidence="4" type="ORF">BRAPAZ1V2_A03P09190.2</name>
</gene>
<protein>
    <recommendedName>
        <fullName evidence="3">VTT domain-containing protein</fullName>
    </recommendedName>
</protein>
<organism evidence="4 5">
    <name type="scientific">Brassica campestris</name>
    <name type="common">Field mustard</name>
    <dbReference type="NCBI Taxonomy" id="3711"/>
    <lineage>
        <taxon>Eukaryota</taxon>
        <taxon>Viridiplantae</taxon>
        <taxon>Streptophyta</taxon>
        <taxon>Embryophyta</taxon>
        <taxon>Tracheophyta</taxon>
        <taxon>Spermatophyta</taxon>
        <taxon>Magnoliopsida</taxon>
        <taxon>eudicotyledons</taxon>
        <taxon>Gunneridae</taxon>
        <taxon>Pentapetalae</taxon>
        <taxon>rosids</taxon>
        <taxon>malvids</taxon>
        <taxon>Brassicales</taxon>
        <taxon>Brassicaceae</taxon>
        <taxon>Brassiceae</taxon>
        <taxon>Brassica</taxon>
    </lineage>
</organism>
<evidence type="ECO:0000256" key="1">
    <source>
        <dbReference type="SAM" id="MobiDB-lite"/>
    </source>
</evidence>
<dbReference type="Proteomes" id="UP000694005">
    <property type="component" value="Chromosome A03"/>
</dbReference>
<dbReference type="InterPro" id="IPR013744">
    <property type="entry name" value="SidJ"/>
</dbReference>
<dbReference type="PANTHER" id="PTHR31591">
    <property type="entry name" value="UPF0613 PROTEIN PB24D3.06C"/>
    <property type="match status" value="1"/>
</dbReference>
<feature type="domain" description="VTT" evidence="3">
    <location>
        <begin position="396"/>
        <end position="514"/>
    </location>
</feature>
<dbReference type="PANTHER" id="PTHR31591:SF1">
    <property type="entry name" value="UPF0613 PROTEIN PB24D3.06C"/>
    <property type="match status" value="1"/>
</dbReference>
<dbReference type="AlphaFoldDB" id="A0A8D9DPV8"/>
<keyword evidence="2" id="KW-0472">Membrane</keyword>
<evidence type="ECO:0000259" key="3">
    <source>
        <dbReference type="Pfam" id="PF09335"/>
    </source>
</evidence>
<sequence>MSLSMSSSSAASAAAAAASTPKSSSSPAAASSTTSWFSGIVRGRGDKPNTAKLSKSASATGIGSGDYGGPIKGKNQFRGVLFKYGPKSIQVAFKTGEYKQQVIFIGGLTDGLLATDYLEPLAIALDKEKWSLVQLLMSSSYSGFGTSSLKQDAQEIDQLISYLINKENSEGVVLLGHSTGCQDIVYYMGTNAACSRAVRAAILQAPVSDREYKATLPETPAMIDLAAKMIKEGRAEELMPREADPCAPISAYRYHSLCAYMGDDDMFSSDLSDDQLKTRLGHMANTACQVIFSMGDEYVPDYVDKKALVNRLSKAMGGAEKVEVEHGNHSLSNRVHEAVQAIMILLILVAAIVLAFYFLPVEQLLRDFLLWVEQDLGSWGPLALAVAYIPLTVLAVPASVLTIGGGYLFGLPIGFVADSVGATLGSGAAFLLGRTIGKPFVVAKLKDYPQFQSVALAIEKSGFKICLLLRLAPLLPFSMLNYLLSVTPITLGPYLLSSWLGMMPITLALVYVGTTLKDLSDVTHKWSELSFGHWASLILSLVVSVILMVCVTKVAQNALRKALAEHGGDMNGAVAASPELNDVADVPADLNEPLLIKIDSQSHQEHENQRAMKEAAG</sequence>
<feature type="transmembrane region" description="Helical" evidence="2">
    <location>
        <begin position="338"/>
        <end position="361"/>
    </location>
</feature>
<dbReference type="EMBL" id="LS974619">
    <property type="protein sequence ID" value="CAG7879576.1"/>
    <property type="molecule type" value="Genomic_DNA"/>
</dbReference>
<name>A0A8D9DPV8_BRACM</name>
<evidence type="ECO:0000313" key="4">
    <source>
        <dbReference type="EMBL" id="CAG7879576.1"/>
    </source>
</evidence>
<feature type="region of interest" description="Disordered" evidence="1">
    <location>
        <begin position="40"/>
        <end position="60"/>
    </location>
</feature>